<name>A0AAW7ZH73_9FIRM</name>
<keyword evidence="1" id="KW-0812">Transmembrane</keyword>
<keyword evidence="1" id="KW-0472">Membrane</keyword>
<reference evidence="2" key="1">
    <citation type="journal article" date="2023" name="J. Hazard. Mater.">
        <title>Anaerobic biodegradation of pyrene and benzo[a]pyrene by a new sulfate-reducing Desulforamulus aquiferis strain DSA.</title>
        <authorList>
            <person name="Zhang Z."/>
            <person name="Sun J."/>
            <person name="Gong X."/>
            <person name="Wang C."/>
            <person name="Wang H."/>
        </authorList>
    </citation>
    <scope>NUCLEOTIDE SEQUENCE</scope>
    <source>
        <strain evidence="2">DSA</strain>
    </source>
</reference>
<dbReference type="RefSeq" id="WP_304544830.1">
    <property type="nucleotide sequence ID" value="NZ_JARPTC010000023.1"/>
</dbReference>
<gene>
    <name evidence="2" type="ORF">P6N53_15740</name>
</gene>
<feature type="transmembrane region" description="Helical" evidence="1">
    <location>
        <begin position="6"/>
        <end position="25"/>
    </location>
</feature>
<evidence type="ECO:0000256" key="1">
    <source>
        <dbReference type="SAM" id="Phobius"/>
    </source>
</evidence>
<dbReference type="EMBL" id="JARPTC010000023">
    <property type="protein sequence ID" value="MDO7788681.1"/>
    <property type="molecule type" value="Genomic_DNA"/>
</dbReference>
<organism evidence="2 3">
    <name type="scientific">Desulforamulus aquiferis</name>
    <dbReference type="NCBI Taxonomy" id="1397668"/>
    <lineage>
        <taxon>Bacteria</taxon>
        <taxon>Bacillati</taxon>
        <taxon>Bacillota</taxon>
        <taxon>Clostridia</taxon>
        <taxon>Eubacteriales</taxon>
        <taxon>Peptococcaceae</taxon>
        <taxon>Desulforamulus</taxon>
    </lineage>
</organism>
<keyword evidence="3" id="KW-1185">Reference proteome</keyword>
<reference evidence="2" key="2">
    <citation type="submission" date="2023-03" db="EMBL/GenBank/DDBJ databases">
        <authorList>
            <person name="Zhang Z."/>
        </authorList>
    </citation>
    <scope>NUCLEOTIDE SEQUENCE</scope>
    <source>
        <strain evidence="2">DSA</strain>
    </source>
</reference>
<dbReference type="Proteomes" id="UP001172911">
    <property type="component" value="Unassembled WGS sequence"/>
</dbReference>
<accession>A0AAW7ZH73</accession>
<comment type="caution">
    <text evidence="2">The sequence shown here is derived from an EMBL/GenBank/DDBJ whole genome shotgun (WGS) entry which is preliminary data.</text>
</comment>
<keyword evidence="1" id="KW-1133">Transmembrane helix</keyword>
<evidence type="ECO:0000313" key="2">
    <source>
        <dbReference type="EMBL" id="MDO7788681.1"/>
    </source>
</evidence>
<proteinExistence type="predicted"/>
<feature type="transmembrane region" description="Helical" evidence="1">
    <location>
        <begin position="63"/>
        <end position="82"/>
    </location>
</feature>
<sequence>MNAEQLLILIVAGIGLWVVSIRLSIGYEKKGWERKKAWTIPSLVLGAGVALVISYLVEATLQETLLLLLGLTMFSYFNSLVIHAGREKLQAMLNNRGNVVEPPDSNQEEK</sequence>
<feature type="transmembrane region" description="Helical" evidence="1">
    <location>
        <begin position="37"/>
        <end position="57"/>
    </location>
</feature>
<protein>
    <submittedName>
        <fullName evidence="2">Uncharacterized protein</fullName>
    </submittedName>
</protein>
<dbReference type="AlphaFoldDB" id="A0AAW7ZH73"/>
<evidence type="ECO:0000313" key="3">
    <source>
        <dbReference type="Proteomes" id="UP001172911"/>
    </source>
</evidence>